<reference evidence="2" key="2">
    <citation type="submission" date="2018-05" db="EMBL/GenBank/DDBJ databases">
        <title>OmerRS3 (Oryza meridionalis Reference Sequence Version 3).</title>
        <authorList>
            <person name="Zhang J."/>
            <person name="Kudrna D."/>
            <person name="Lee S."/>
            <person name="Talag J."/>
            <person name="Welchert J."/>
            <person name="Wing R.A."/>
        </authorList>
    </citation>
    <scope>NUCLEOTIDE SEQUENCE [LARGE SCALE GENOMIC DNA]</scope>
    <source>
        <strain evidence="2">cv. OR44</strain>
    </source>
</reference>
<sequence length="96" mass="10411">MQAAGVRTVEATTGTGVPSGAHLLVVLLFDHRRMDLCTERLEVAGPENAVEEWRQRRPAQLRGSTKLHVVRSCSGRKGDATQSDEIGAGERQGSTR</sequence>
<keyword evidence="3" id="KW-1185">Reference proteome</keyword>
<dbReference type="AlphaFoldDB" id="A0A0E0ES08"/>
<feature type="region of interest" description="Disordered" evidence="1">
    <location>
        <begin position="64"/>
        <end position="96"/>
    </location>
</feature>
<proteinExistence type="predicted"/>
<evidence type="ECO:0000313" key="3">
    <source>
        <dbReference type="Proteomes" id="UP000008021"/>
    </source>
</evidence>
<accession>A0A0E0ES08</accession>
<evidence type="ECO:0000313" key="2">
    <source>
        <dbReference type="EnsemblPlants" id="OMERI09G07570.1"/>
    </source>
</evidence>
<dbReference type="EnsemblPlants" id="OMERI09G07570.1">
    <property type="protein sequence ID" value="OMERI09G07570.1"/>
    <property type="gene ID" value="OMERI09G07570"/>
</dbReference>
<name>A0A0E0ES08_9ORYZ</name>
<dbReference type="HOGENOM" id="CLU_2472996_0_0_1"/>
<reference evidence="2" key="1">
    <citation type="submission" date="2015-04" db="UniProtKB">
        <authorList>
            <consortium name="EnsemblPlants"/>
        </authorList>
    </citation>
    <scope>IDENTIFICATION</scope>
</reference>
<dbReference type="Proteomes" id="UP000008021">
    <property type="component" value="Chromosome 9"/>
</dbReference>
<protein>
    <submittedName>
        <fullName evidence="2">Uncharacterized protein</fullName>
    </submittedName>
</protein>
<organism evidence="2">
    <name type="scientific">Oryza meridionalis</name>
    <dbReference type="NCBI Taxonomy" id="40149"/>
    <lineage>
        <taxon>Eukaryota</taxon>
        <taxon>Viridiplantae</taxon>
        <taxon>Streptophyta</taxon>
        <taxon>Embryophyta</taxon>
        <taxon>Tracheophyta</taxon>
        <taxon>Spermatophyta</taxon>
        <taxon>Magnoliopsida</taxon>
        <taxon>Liliopsida</taxon>
        <taxon>Poales</taxon>
        <taxon>Poaceae</taxon>
        <taxon>BOP clade</taxon>
        <taxon>Oryzoideae</taxon>
        <taxon>Oryzeae</taxon>
        <taxon>Oryzinae</taxon>
        <taxon>Oryza</taxon>
    </lineage>
</organism>
<dbReference type="Gramene" id="OMERI09G07570.1">
    <property type="protein sequence ID" value="OMERI09G07570.1"/>
    <property type="gene ID" value="OMERI09G07570"/>
</dbReference>
<evidence type="ECO:0000256" key="1">
    <source>
        <dbReference type="SAM" id="MobiDB-lite"/>
    </source>
</evidence>